<accession>A0A811N145</accession>
<evidence type="ECO:0000313" key="4">
    <source>
        <dbReference type="Proteomes" id="UP000604825"/>
    </source>
</evidence>
<keyword evidence="2" id="KW-0732">Signal</keyword>
<dbReference type="AlphaFoldDB" id="A0A811N145"/>
<comment type="caution">
    <text evidence="3">The sequence shown here is derived from an EMBL/GenBank/DDBJ whole genome shotgun (WGS) entry which is preliminary data.</text>
</comment>
<feature type="signal peptide" evidence="2">
    <location>
        <begin position="1"/>
        <end position="26"/>
    </location>
</feature>
<reference evidence="3" key="1">
    <citation type="submission" date="2020-10" db="EMBL/GenBank/DDBJ databases">
        <authorList>
            <person name="Han B."/>
            <person name="Lu T."/>
            <person name="Zhao Q."/>
            <person name="Huang X."/>
            <person name="Zhao Y."/>
        </authorList>
    </citation>
    <scope>NUCLEOTIDE SEQUENCE</scope>
</reference>
<dbReference type="Proteomes" id="UP000604825">
    <property type="component" value="Unassembled WGS sequence"/>
</dbReference>
<feature type="region of interest" description="Disordered" evidence="1">
    <location>
        <begin position="29"/>
        <end position="66"/>
    </location>
</feature>
<feature type="compositionally biased region" description="Polar residues" evidence="1">
    <location>
        <begin position="52"/>
        <end position="66"/>
    </location>
</feature>
<organism evidence="3 4">
    <name type="scientific">Miscanthus lutarioriparius</name>
    <dbReference type="NCBI Taxonomy" id="422564"/>
    <lineage>
        <taxon>Eukaryota</taxon>
        <taxon>Viridiplantae</taxon>
        <taxon>Streptophyta</taxon>
        <taxon>Embryophyta</taxon>
        <taxon>Tracheophyta</taxon>
        <taxon>Spermatophyta</taxon>
        <taxon>Magnoliopsida</taxon>
        <taxon>Liliopsida</taxon>
        <taxon>Poales</taxon>
        <taxon>Poaceae</taxon>
        <taxon>PACMAD clade</taxon>
        <taxon>Panicoideae</taxon>
        <taxon>Andropogonodae</taxon>
        <taxon>Andropogoneae</taxon>
        <taxon>Saccharinae</taxon>
        <taxon>Miscanthus</taxon>
    </lineage>
</organism>
<dbReference type="EMBL" id="CAJGYO010000002">
    <property type="protein sequence ID" value="CAD6213832.1"/>
    <property type="molecule type" value="Genomic_DNA"/>
</dbReference>
<feature type="region of interest" description="Disordered" evidence="1">
    <location>
        <begin position="172"/>
        <end position="205"/>
    </location>
</feature>
<gene>
    <name evidence="3" type="ORF">NCGR_LOCUS9345</name>
</gene>
<evidence type="ECO:0000313" key="3">
    <source>
        <dbReference type="EMBL" id="CAD6213832.1"/>
    </source>
</evidence>
<name>A0A811N145_9POAL</name>
<feature type="compositionally biased region" description="Polar residues" evidence="1">
    <location>
        <begin position="105"/>
        <end position="125"/>
    </location>
</feature>
<protein>
    <submittedName>
        <fullName evidence="3">Uncharacterized protein</fullName>
    </submittedName>
</protein>
<evidence type="ECO:0000256" key="1">
    <source>
        <dbReference type="SAM" id="MobiDB-lite"/>
    </source>
</evidence>
<feature type="chain" id="PRO_5032943747" evidence="2">
    <location>
        <begin position="27"/>
        <end position="205"/>
    </location>
</feature>
<sequence length="205" mass="22508">MRLTRSSSLRGYVLSALLLLAASAKAQQAPAARTDPTEGQPDETEGGPSGELNITSGNIQTEPRNTSNQFIPDQLMQGHYVLGHNFGLGISQNLHDNLNQFDQASSVSTLQQQPFPGNGQLTQGYPSDMHGLQFVETTPQIDHQNGDEGQSSIPERHRMSFANDVEPMLEHRVARSNQSTEKDEGPNEDGWIKRKSKRDIVVEGC</sequence>
<keyword evidence="4" id="KW-1185">Reference proteome</keyword>
<evidence type="ECO:0000256" key="2">
    <source>
        <dbReference type="SAM" id="SignalP"/>
    </source>
</evidence>
<feature type="region of interest" description="Disordered" evidence="1">
    <location>
        <begin position="105"/>
        <end position="128"/>
    </location>
</feature>
<dbReference type="OrthoDB" id="2402896at2759"/>
<proteinExistence type="predicted"/>